<evidence type="ECO:0000313" key="3">
    <source>
        <dbReference type="Proteomes" id="UP000644010"/>
    </source>
</evidence>
<keyword evidence="1" id="KW-0732">Signal</keyword>
<dbReference type="SUPFAM" id="SSF48208">
    <property type="entry name" value="Six-hairpin glycosidases"/>
    <property type="match status" value="1"/>
</dbReference>
<accession>A0ABR7E472</accession>
<sequence length="780" mass="86930">MKINSLTLLISLSITLISTAVVAQDNLKGSWMPDTEQTGDFKQITAFLKSLGGSFRPMLVSYDGSVVREKAVFNQGKATLHTSEWSCDLKPVKPNRDVLDLEICFNVDKGELQSGGIAVAFDFKDWSRDNFVLIPAYVYNGNRFNVETNGYCSPYPKHYLYNKEVPTQLFANNPRLALAKNIPGKIEGLTGNASTPAMCFFSPSKKRAFILLFEQRSEFGDHGIFVEENAAQNEASFVVSAPGVRELRAGFGDFSPSGDKGTDWKSGDKINLKFRVYSFKANSKQDLYERFMDERKALVGPNHLRNLTPFSKTLELTAVYKNKNRWAELPFGHFYRTGNGDGYLVGWVGGLMDTYALLAMNDPLSRERVLTTCDFAFGKYQSKSGYFYGPNNEKGEIPTFEREELPNSSLVRRNADVLFWSIKHFELLKQQGYGDQIKPEWEKAIHKLAMAFVNTWKKCGEFGNYVNTETGDVIIYHSASGAMVPAGLVMASRYFNEPKFLEVAKESAQFMYDREIVGLGFTSGACGDIMQDADSESNFAFTESLMALYYATSDKQWLDMACNVANIAATWTLSYDYQFPVNSTISKLGGHVAGAVWASTQNKHAAPGVCTMSADHLFKIYRATGDRRYADLLRDINHTHAEVMETPGRPTTGMGPGSSMERIQTTDADGKGAVGVILHTSNGWTEGNGMLMGIEIPGIYLRTDKDEMYVFDHVDAKVVKRDKLGITLEITNPTRFDASVSIFAEASKEAKKPLGYHNFLGWKKVDIKSGETVQCMLPCQ</sequence>
<dbReference type="EMBL" id="JACOOI010000020">
    <property type="protein sequence ID" value="MBC5644552.1"/>
    <property type="molecule type" value="Genomic_DNA"/>
</dbReference>
<feature type="signal peptide" evidence="1">
    <location>
        <begin position="1"/>
        <end position="23"/>
    </location>
</feature>
<dbReference type="RefSeq" id="WP_186960421.1">
    <property type="nucleotide sequence ID" value="NZ_JACOOI010000020.1"/>
</dbReference>
<name>A0ABR7E472_9BACT</name>
<reference evidence="2 3" key="1">
    <citation type="submission" date="2020-08" db="EMBL/GenBank/DDBJ databases">
        <title>Genome public.</title>
        <authorList>
            <person name="Liu C."/>
            <person name="Sun Q."/>
        </authorList>
    </citation>
    <scope>NUCLEOTIDE SEQUENCE [LARGE SCALE GENOMIC DNA]</scope>
    <source>
        <strain evidence="2 3">BX2</strain>
    </source>
</reference>
<evidence type="ECO:0000256" key="1">
    <source>
        <dbReference type="SAM" id="SignalP"/>
    </source>
</evidence>
<comment type="caution">
    <text evidence="2">The sequence shown here is derived from an EMBL/GenBank/DDBJ whole genome shotgun (WGS) entry which is preliminary data.</text>
</comment>
<evidence type="ECO:0000313" key="2">
    <source>
        <dbReference type="EMBL" id="MBC5644552.1"/>
    </source>
</evidence>
<evidence type="ECO:0008006" key="4">
    <source>
        <dbReference type="Google" id="ProtNLM"/>
    </source>
</evidence>
<proteinExistence type="predicted"/>
<organism evidence="2 3">
    <name type="scientific">Parabacteroides segnis</name>
    <dbReference type="NCBI Taxonomy" id="2763058"/>
    <lineage>
        <taxon>Bacteria</taxon>
        <taxon>Pseudomonadati</taxon>
        <taxon>Bacteroidota</taxon>
        <taxon>Bacteroidia</taxon>
        <taxon>Bacteroidales</taxon>
        <taxon>Tannerellaceae</taxon>
        <taxon>Parabacteroides</taxon>
    </lineage>
</organism>
<feature type="chain" id="PRO_5045716674" description="Glycoside hydrolase" evidence="1">
    <location>
        <begin position="24"/>
        <end position="780"/>
    </location>
</feature>
<protein>
    <recommendedName>
        <fullName evidence="4">Glycoside hydrolase</fullName>
    </recommendedName>
</protein>
<keyword evidence="3" id="KW-1185">Reference proteome</keyword>
<dbReference type="Proteomes" id="UP000644010">
    <property type="component" value="Unassembled WGS sequence"/>
</dbReference>
<dbReference type="InterPro" id="IPR008928">
    <property type="entry name" value="6-hairpin_glycosidase_sf"/>
</dbReference>
<gene>
    <name evidence="2" type="ORF">H8S77_16865</name>
</gene>